<evidence type="ECO:0000256" key="1">
    <source>
        <dbReference type="ARBA" id="ARBA00023015"/>
    </source>
</evidence>
<dbReference type="OrthoDB" id="9800350at2"/>
<gene>
    <name evidence="5" type="ORF">GRI97_07785</name>
</gene>
<dbReference type="SUPFAM" id="SSF46785">
    <property type="entry name" value="Winged helix' DNA-binding domain"/>
    <property type="match status" value="1"/>
</dbReference>
<dbReference type="InterPro" id="IPR002577">
    <property type="entry name" value="HTH_HxlR"/>
</dbReference>
<feature type="domain" description="HTH hxlR-type" evidence="4">
    <location>
        <begin position="49"/>
        <end position="148"/>
    </location>
</feature>
<name>A0A6I4TRW5_9SPHN</name>
<organism evidence="5 6">
    <name type="scientific">Croceibacterium xixiisoli</name>
    <dbReference type="NCBI Taxonomy" id="1476466"/>
    <lineage>
        <taxon>Bacteria</taxon>
        <taxon>Pseudomonadati</taxon>
        <taxon>Pseudomonadota</taxon>
        <taxon>Alphaproteobacteria</taxon>
        <taxon>Sphingomonadales</taxon>
        <taxon>Erythrobacteraceae</taxon>
        <taxon>Croceibacterium</taxon>
    </lineage>
</organism>
<dbReference type="GO" id="GO:0003677">
    <property type="term" value="F:DNA binding"/>
    <property type="evidence" value="ECO:0007669"/>
    <property type="project" value="UniProtKB-KW"/>
</dbReference>
<evidence type="ECO:0000256" key="3">
    <source>
        <dbReference type="ARBA" id="ARBA00023163"/>
    </source>
</evidence>
<dbReference type="AlphaFoldDB" id="A0A6I4TRW5"/>
<keyword evidence="1" id="KW-0805">Transcription regulation</keyword>
<reference evidence="5 6" key="1">
    <citation type="submission" date="2019-12" db="EMBL/GenBank/DDBJ databases">
        <title>Genomic-based taxomic classification of the family Erythrobacteraceae.</title>
        <authorList>
            <person name="Xu L."/>
        </authorList>
    </citation>
    <scope>NUCLEOTIDE SEQUENCE [LARGE SCALE GENOMIC DNA]</scope>
    <source>
        <strain evidence="5 6">S36</strain>
    </source>
</reference>
<dbReference type="Pfam" id="PF01638">
    <property type="entry name" value="HxlR"/>
    <property type="match status" value="1"/>
</dbReference>
<evidence type="ECO:0000313" key="6">
    <source>
        <dbReference type="Proteomes" id="UP000469430"/>
    </source>
</evidence>
<evidence type="ECO:0000256" key="2">
    <source>
        <dbReference type="ARBA" id="ARBA00023125"/>
    </source>
</evidence>
<dbReference type="Gene3D" id="1.10.10.10">
    <property type="entry name" value="Winged helix-like DNA-binding domain superfamily/Winged helix DNA-binding domain"/>
    <property type="match status" value="1"/>
</dbReference>
<dbReference type="InterPro" id="IPR036390">
    <property type="entry name" value="WH_DNA-bd_sf"/>
</dbReference>
<dbReference type="PROSITE" id="PS51118">
    <property type="entry name" value="HTH_HXLR"/>
    <property type="match status" value="1"/>
</dbReference>
<comment type="caution">
    <text evidence="5">The sequence shown here is derived from an EMBL/GenBank/DDBJ whole genome shotgun (WGS) entry which is preliminary data.</text>
</comment>
<dbReference type="Proteomes" id="UP000469430">
    <property type="component" value="Unassembled WGS sequence"/>
</dbReference>
<dbReference type="PANTHER" id="PTHR33204">
    <property type="entry name" value="TRANSCRIPTIONAL REGULATOR, MARR FAMILY"/>
    <property type="match status" value="1"/>
</dbReference>
<proteinExistence type="predicted"/>
<keyword evidence="6" id="KW-1185">Reference proteome</keyword>
<evidence type="ECO:0000313" key="5">
    <source>
        <dbReference type="EMBL" id="MXO98885.1"/>
    </source>
</evidence>
<keyword evidence="2" id="KW-0238">DNA-binding</keyword>
<dbReference type="InterPro" id="IPR036388">
    <property type="entry name" value="WH-like_DNA-bd_sf"/>
</dbReference>
<protein>
    <submittedName>
        <fullName evidence="5">Transcriptional regulator</fullName>
    </submittedName>
</protein>
<dbReference type="PANTHER" id="PTHR33204:SF39">
    <property type="entry name" value="TRANSCRIPTIONAL REGULATORY PROTEIN"/>
    <property type="match status" value="1"/>
</dbReference>
<dbReference type="EMBL" id="WTYJ01000001">
    <property type="protein sequence ID" value="MXO98885.1"/>
    <property type="molecule type" value="Genomic_DNA"/>
</dbReference>
<accession>A0A6I4TRW5</accession>
<sequence>METVTHFAQEGTLVSDRHTDVPTNAAIAPQPAPPATPLAEVAPDDSNSCQTVNEVLARIGDKWSMQVVMSLGRGPLRFNELRRRIEGISQRMLTRTLRGLERDGLVSRKVTPSVPPRVDYALSTMGMSLRDPVMALGGWAIEHRHAIAMARSAFDDAQEEG</sequence>
<evidence type="ECO:0000259" key="4">
    <source>
        <dbReference type="PROSITE" id="PS51118"/>
    </source>
</evidence>
<keyword evidence="3" id="KW-0804">Transcription</keyword>